<dbReference type="Proteomes" id="UP000310108">
    <property type="component" value="Unassembled WGS sequence"/>
</dbReference>
<dbReference type="PANTHER" id="PTHR45588">
    <property type="entry name" value="TPR DOMAIN-CONTAINING PROTEIN"/>
    <property type="match status" value="1"/>
</dbReference>
<dbReference type="AlphaFoldDB" id="A0A4U6XJM2"/>
<keyword evidence="2" id="KW-1185">Reference proteome</keyword>
<dbReference type="InterPro" id="IPR011990">
    <property type="entry name" value="TPR-like_helical_dom_sf"/>
</dbReference>
<dbReference type="STRING" id="1306861.A0A4U6XJM2"/>
<dbReference type="EMBL" id="PJEX01000075">
    <property type="protein sequence ID" value="TKW56200.1"/>
    <property type="molecule type" value="Genomic_DNA"/>
</dbReference>
<evidence type="ECO:0000313" key="2">
    <source>
        <dbReference type="Proteomes" id="UP000310108"/>
    </source>
</evidence>
<sequence length="109" mass="11615">MLPARHAYAALSLEQGLVEEAAVAYAEDLGLRPTPKRAHQHPNNVWALHGYHECLVRLGRDAEAGVVKRQLTLAAAEADVDVTSSCFCRVGVSRADTVGRVSGSSCDAC</sequence>
<proteinExistence type="predicted"/>
<reference evidence="1 2" key="1">
    <citation type="journal article" date="2019" name="PLoS ONE">
        <title>Comparative genome analysis indicates high evolutionary potential of pathogenicity genes in Colletotrichum tanaceti.</title>
        <authorList>
            <person name="Lelwala R.V."/>
            <person name="Korhonen P.K."/>
            <person name="Young N.D."/>
            <person name="Scott J.B."/>
            <person name="Ades P.A."/>
            <person name="Gasser R.B."/>
            <person name="Taylor P.W.J."/>
        </authorList>
    </citation>
    <scope>NUCLEOTIDE SEQUENCE [LARGE SCALE GENOMIC DNA]</scope>
    <source>
        <strain evidence="1">BRIP57314</strain>
    </source>
</reference>
<organism evidence="1 2">
    <name type="scientific">Colletotrichum tanaceti</name>
    <dbReference type="NCBI Taxonomy" id="1306861"/>
    <lineage>
        <taxon>Eukaryota</taxon>
        <taxon>Fungi</taxon>
        <taxon>Dikarya</taxon>
        <taxon>Ascomycota</taxon>
        <taxon>Pezizomycotina</taxon>
        <taxon>Sordariomycetes</taxon>
        <taxon>Hypocreomycetidae</taxon>
        <taxon>Glomerellales</taxon>
        <taxon>Glomerellaceae</taxon>
        <taxon>Colletotrichum</taxon>
        <taxon>Colletotrichum destructivum species complex</taxon>
    </lineage>
</organism>
<gene>
    <name evidence="1" type="ORF">CTA1_6195</name>
</gene>
<protein>
    <submittedName>
        <fullName evidence="1">Uncharacterized protein</fullName>
    </submittedName>
</protein>
<accession>A0A4U6XJM2</accession>
<name>A0A4U6XJM2_9PEZI</name>
<dbReference type="OrthoDB" id="414774at2759"/>
<dbReference type="SUPFAM" id="SSF48452">
    <property type="entry name" value="TPR-like"/>
    <property type="match status" value="1"/>
</dbReference>
<evidence type="ECO:0000313" key="1">
    <source>
        <dbReference type="EMBL" id="TKW56200.1"/>
    </source>
</evidence>
<comment type="caution">
    <text evidence="1">The sequence shown here is derived from an EMBL/GenBank/DDBJ whole genome shotgun (WGS) entry which is preliminary data.</text>
</comment>
<dbReference type="PANTHER" id="PTHR45588:SF1">
    <property type="entry name" value="WW DOMAIN-CONTAINING PROTEIN"/>
    <property type="match status" value="1"/>
</dbReference>